<evidence type="ECO:0000259" key="8">
    <source>
        <dbReference type="Pfam" id="PF07687"/>
    </source>
</evidence>
<dbReference type="GeneID" id="1441219"/>
<dbReference type="PANTHER" id="PTHR43808:SF32">
    <property type="entry name" value="ARGE_DAPE-RELATED DEACYLASE"/>
    <property type="match status" value="1"/>
</dbReference>
<evidence type="ECO:0000256" key="3">
    <source>
        <dbReference type="ARBA" id="ARBA00006247"/>
    </source>
</evidence>
<sequence length="397" mass="44844">MDLYQMEDRDFIIEVARRIIRIPSISPASGGEGESKRADEIGRILSELGYTDFKRYDTKDDTGTVRSNIVLKIGNNSKTLWLIAHIDTVPVGDPSLWTKPPFELTVEGDKMYGRGTEDDGQAVFTALLILRDLKKIRMNYNFGIAFVADEEVGSKYGIQYLLTKDVFGKDDLIIVPDAGSEDGLNIEISEKSILWLKFRVIGKQYHASMPPNAINSFRESAKFILKLDKTLHAKYSAIDKLYNVPYSTFEPTKHEKNVDNINTIPGTDVFYYDCRVLPQYSLDDVISTVEAEISDFQKESNAKIEYSVMQKEQSPPKTPEDSEVVKKLVSSIRKLRKKEPNVLGIGGGTCAAFFRQLGLPAVVWYTTIEENAHKPDEFCLISHILMDRDVIEDMLSS</sequence>
<dbReference type="InterPro" id="IPR010182">
    <property type="entry name" value="ArgE/DapE"/>
</dbReference>
<protein>
    <submittedName>
        <fullName evidence="9">Succinyl-diaminopimelate desuccinylase / N-acetylornithine deacetylase</fullName>
    </submittedName>
</protein>
<dbReference type="Gene3D" id="3.30.70.360">
    <property type="match status" value="1"/>
</dbReference>
<dbReference type="Proteomes" id="UP000001017">
    <property type="component" value="Chromosome"/>
</dbReference>
<evidence type="ECO:0000256" key="5">
    <source>
        <dbReference type="ARBA" id="ARBA00022801"/>
    </source>
</evidence>
<dbReference type="InterPro" id="IPR002933">
    <property type="entry name" value="Peptidase_M20"/>
</dbReference>
<evidence type="ECO:0000256" key="1">
    <source>
        <dbReference type="ARBA" id="ARBA00001941"/>
    </source>
</evidence>
<proteinExistence type="inferred from homology"/>
<dbReference type="SUPFAM" id="SSF55031">
    <property type="entry name" value="Bacterial exopeptidase dimerisation domain"/>
    <property type="match status" value="1"/>
</dbReference>
<keyword evidence="5" id="KW-0378">Hydrolase</keyword>
<evidence type="ECO:0000313" key="9">
    <source>
        <dbReference type="EMBL" id="BAB60246.1"/>
    </source>
</evidence>
<dbReference type="RefSeq" id="WP_048054019.1">
    <property type="nucleotide sequence ID" value="NC_002689.2"/>
</dbReference>
<dbReference type="GO" id="GO:0046872">
    <property type="term" value="F:metal ion binding"/>
    <property type="evidence" value="ECO:0007669"/>
    <property type="project" value="UniProtKB-KW"/>
</dbReference>
<keyword evidence="6" id="KW-0862">Zinc</keyword>
<feature type="domain" description="Peptidase M20 dimerisation" evidence="8">
    <location>
        <begin position="188"/>
        <end position="299"/>
    </location>
</feature>
<accession>Q979Q6</accession>
<dbReference type="NCBIfam" id="TIGR01910">
    <property type="entry name" value="DapE-ArgE"/>
    <property type="match status" value="1"/>
</dbReference>
<evidence type="ECO:0000256" key="2">
    <source>
        <dbReference type="ARBA" id="ARBA00001947"/>
    </source>
</evidence>
<keyword evidence="7" id="KW-0170">Cobalt</keyword>
<dbReference type="PhylomeDB" id="Q979Q6"/>
<reference evidence="9 10" key="1">
    <citation type="journal article" date="1999" name="Proc. Jpn. Acad.">
        <title>Determination of the complete genomic DNA sequence of Thermoplasma volvanium GSS1.</title>
        <authorList>
            <person name="Kawashima T."/>
            <person name="Yamamoto Y."/>
            <person name="Aramaki H."/>
            <person name="Nunoshiba T."/>
            <person name="Kawamoto T."/>
            <person name="Watanabe K."/>
            <person name="Yamazaki M."/>
            <person name="Kanehori K."/>
            <person name="Amano N."/>
            <person name="Ohya Y."/>
            <person name="Makino K."/>
            <person name="Suzuki M."/>
        </authorList>
    </citation>
    <scope>NUCLEOTIDE SEQUENCE [LARGE SCALE GENOMIC DNA]</scope>
    <source>
        <strain evidence="10">ATCC 51530 / DSM 4299 / JCM 9571 / NBRC 15438 / GSS1</strain>
    </source>
</reference>
<comment type="cofactor">
    <cofactor evidence="1">
        <name>Co(2+)</name>
        <dbReference type="ChEBI" id="CHEBI:48828"/>
    </cofactor>
</comment>
<reference evidence="9 10" key="2">
    <citation type="journal article" date="2000" name="Proc. Natl. Acad. Sci. U.S.A.">
        <title>Archaeal adaptation to higher temperatures revealed by genomic sequence of Thermoplasma volcanium.</title>
        <authorList>
            <person name="Kawashima T."/>
            <person name="Amano N."/>
            <person name="Koike H."/>
            <person name="Makino S."/>
            <person name="Higuchi S."/>
            <person name="Kawashima-Ohya Y."/>
            <person name="Watanabe K."/>
            <person name="Yamazaki M."/>
            <person name="Kanehori K."/>
            <person name="Kawamoto T."/>
            <person name="Nunoshiba T."/>
            <person name="Yamamoto Y."/>
            <person name="Aramaki H."/>
            <person name="Makino K."/>
            <person name="Suzuki M."/>
        </authorList>
    </citation>
    <scope>NUCLEOTIDE SEQUENCE [LARGE SCALE GENOMIC DNA]</scope>
    <source>
        <strain evidence="10">ATCC 51530 / DSM 4299 / JCM 9571 / NBRC 15438 / GSS1</strain>
    </source>
</reference>
<dbReference type="HOGENOM" id="CLU_021802_2_2_2"/>
<dbReference type="GO" id="GO:0016787">
    <property type="term" value="F:hydrolase activity"/>
    <property type="evidence" value="ECO:0007669"/>
    <property type="project" value="UniProtKB-KW"/>
</dbReference>
<comment type="cofactor">
    <cofactor evidence="2">
        <name>Zn(2+)</name>
        <dbReference type="ChEBI" id="CHEBI:29105"/>
    </cofactor>
</comment>
<dbReference type="Pfam" id="PF01546">
    <property type="entry name" value="Peptidase_M20"/>
    <property type="match status" value="1"/>
</dbReference>
<dbReference type="Pfam" id="PF07687">
    <property type="entry name" value="M20_dimer"/>
    <property type="match status" value="1"/>
</dbReference>
<dbReference type="PaxDb" id="273116-14325342"/>
<evidence type="ECO:0000256" key="6">
    <source>
        <dbReference type="ARBA" id="ARBA00022833"/>
    </source>
</evidence>
<dbReference type="eggNOG" id="arCOG01107">
    <property type="taxonomic scope" value="Archaea"/>
</dbReference>
<dbReference type="InterPro" id="IPR036264">
    <property type="entry name" value="Bact_exopeptidase_dim_dom"/>
</dbReference>
<organism evidence="9 10">
    <name type="scientific">Thermoplasma volcanium (strain ATCC 51530 / DSM 4299 / JCM 9571 / NBRC 15438 / GSS1)</name>
    <dbReference type="NCBI Taxonomy" id="273116"/>
    <lineage>
        <taxon>Archaea</taxon>
        <taxon>Methanobacteriati</taxon>
        <taxon>Thermoplasmatota</taxon>
        <taxon>Thermoplasmata</taxon>
        <taxon>Thermoplasmatales</taxon>
        <taxon>Thermoplasmataceae</taxon>
        <taxon>Thermoplasma</taxon>
    </lineage>
</organism>
<keyword evidence="4" id="KW-0479">Metal-binding</keyword>
<dbReference type="InterPro" id="IPR050072">
    <property type="entry name" value="Peptidase_M20A"/>
</dbReference>
<dbReference type="STRING" id="273116.gene:9381902"/>
<dbReference type="PANTHER" id="PTHR43808">
    <property type="entry name" value="ACETYLORNITHINE DEACETYLASE"/>
    <property type="match status" value="1"/>
</dbReference>
<keyword evidence="10" id="KW-1185">Reference proteome</keyword>
<dbReference type="EMBL" id="BA000011">
    <property type="protein sequence ID" value="BAB60246.1"/>
    <property type="molecule type" value="Genomic_DNA"/>
</dbReference>
<name>Q979Q6_THEVO</name>
<evidence type="ECO:0000256" key="7">
    <source>
        <dbReference type="ARBA" id="ARBA00023285"/>
    </source>
</evidence>
<comment type="similarity">
    <text evidence="3">Belongs to the peptidase M20A family.</text>
</comment>
<evidence type="ECO:0000256" key="4">
    <source>
        <dbReference type="ARBA" id="ARBA00022723"/>
    </source>
</evidence>
<dbReference type="SUPFAM" id="SSF53187">
    <property type="entry name" value="Zn-dependent exopeptidases"/>
    <property type="match status" value="1"/>
</dbReference>
<dbReference type="KEGG" id="tvo:TVG1135544"/>
<gene>
    <name evidence="9" type="ORF">TVG1135544</name>
</gene>
<dbReference type="Gene3D" id="3.40.630.10">
    <property type="entry name" value="Zn peptidases"/>
    <property type="match status" value="2"/>
</dbReference>
<dbReference type="AlphaFoldDB" id="Q979Q6"/>
<evidence type="ECO:0000313" key="10">
    <source>
        <dbReference type="Proteomes" id="UP000001017"/>
    </source>
</evidence>
<dbReference type="NCBIfam" id="NF010589">
    <property type="entry name" value="PRK13983.1"/>
    <property type="match status" value="1"/>
</dbReference>
<dbReference type="InterPro" id="IPR011650">
    <property type="entry name" value="Peptidase_M20_dimer"/>
</dbReference>